<keyword evidence="4" id="KW-1185">Reference proteome</keyword>
<protein>
    <submittedName>
        <fullName evidence="3">FAD-dependent oxidoreductase</fullName>
    </submittedName>
</protein>
<feature type="domain" description="FAD-dependent urate hydroxylase HpyO/Asp monooxygenase CreE-like FAD/NAD(P)-binding" evidence="2">
    <location>
        <begin position="8"/>
        <end position="151"/>
    </location>
</feature>
<dbReference type="PANTHER" id="PTHR40254:SF1">
    <property type="entry name" value="BLR0577 PROTEIN"/>
    <property type="match status" value="1"/>
</dbReference>
<dbReference type="PANTHER" id="PTHR40254">
    <property type="entry name" value="BLR0577 PROTEIN"/>
    <property type="match status" value="1"/>
</dbReference>
<dbReference type="SUPFAM" id="SSF51905">
    <property type="entry name" value="FAD/NAD(P)-binding domain"/>
    <property type="match status" value="2"/>
</dbReference>
<dbReference type="InterPro" id="IPR038732">
    <property type="entry name" value="HpyO/CreE_NAD-binding"/>
</dbReference>
<gene>
    <name evidence="3" type="ORF">HHL08_23175</name>
</gene>
<keyword evidence="1" id="KW-0472">Membrane</keyword>
<keyword evidence="1" id="KW-0812">Transmembrane</keyword>
<dbReference type="EMBL" id="JABBFV010000032">
    <property type="protein sequence ID" value="NML12998.1"/>
    <property type="molecule type" value="Genomic_DNA"/>
</dbReference>
<name>A0A7X9ZUI8_9SPHN</name>
<organism evidence="3 4">
    <name type="scientific">Sphingobium psychrophilum</name>
    <dbReference type="NCBI Taxonomy" id="2728834"/>
    <lineage>
        <taxon>Bacteria</taxon>
        <taxon>Pseudomonadati</taxon>
        <taxon>Pseudomonadota</taxon>
        <taxon>Alphaproteobacteria</taxon>
        <taxon>Sphingomonadales</taxon>
        <taxon>Sphingomonadaceae</taxon>
        <taxon>Sphingobium</taxon>
    </lineage>
</organism>
<accession>A0A7X9ZUI8</accession>
<evidence type="ECO:0000313" key="4">
    <source>
        <dbReference type="Proteomes" id="UP000519023"/>
    </source>
</evidence>
<dbReference type="AlphaFoldDB" id="A0A7X9ZUI8"/>
<reference evidence="3 4" key="1">
    <citation type="submission" date="2020-04" db="EMBL/GenBank/DDBJ databases">
        <title>Sphingobium sp. AR-3-1 isolated from Arctic soil.</title>
        <authorList>
            <person name="Dahal R.H."/>
            <person name="Chaudhary D.K."/>
        </authorList>
    </citation>
    <scope>NUCLEOTIDE SEQUENCE [LARGE SCALE GENOMIC DNA]</scope>
    <source>
        <strain evidence="3 4">AR-3-1</strain>
    </source>
</reference>
<evidence type="ECO:0000256" key="1">
    <source>
        <dbReference type="SAM" id="Phobius"/>
    </source>
</evidence>
<feature type="transmembrane region" description="Helical" evidence="1">
    <location>
        <begin position="6"/>
        <end position="24"/>
    </location>
</feature>
<keyword evidence="1" id="KW-1133">Transmembrane helix</keyword>
<dbReference type="InterPro" id="IPR036188">
    <property type="entry name" value="FAD/NAD-bd_sf"/>
</dbReference>
<sequence>MLKVDHIAIIGGGFSGVLLAINLLRHGNVRVTLIERRPDRLGRGLAYGAAQADHILNVRAANMSALPDQPGHFVDWLTAQGLGQEGSFATRRDYGAYLCAMLDAARAAAGDRISIVSDEAIDLVVADEGASVALRSGAPLAADVAVIAPGNLPPHDLPAFVGLDRRAYVDDPWAADIGAALGSDDTLLLLGSGLTAIDCALSLDSAGFRGKMIALSRRGLTPHAHAPAPPYAVRRERPAGSASALLHGVRERAAAIGWRNAVDELRPFSADMWRAASAAERSRFLRHLRPYWDVHRHRVAPQVAERLDGLRAQGRLTVRAAKVTTAIPDGDGLIVGLRPRGAMDSETLNVARVVNCTGPLGDLRRVTDPLLRNLFDRGDIRPDPLAIGIDVDRQCHAIAADGRAQPRLHVVGPMTRGAHWEIVAVPDIRRQVWALAREISSAHWVEAEGL</sequence>
<dbReference type="Pfam" id="PF13454">
    <property type="entry name" value="NAD_binding_9"/>
    <property type="match status" value="1"/>
</dbReference>
<dbReference type="Gene3D" id="3.50.50.60">
    <property type="entry name" value="FAD/NAD(P)-binding domain"/>
    <property type="match status" value="2"/>
</dbReference>
<evidence type="ECO:0000259" key="2">
    <source>
        <dbReference type="Pfam" id="PF13454"/>
    </source>
</evidence>
<dbReference type="InterPro" id="IPR052189">
    <property type="entry name" value="L-asp_N-monooxygenase_NS-form"/>
</dbReference>
<dbReference type="RefSeq" id="WP_169575304.1">
    <property type="nucleotide sequence ID" value="NZ_JABBFV010000032.1"/>
</dbReference>
<proteinExistence type="predicted"/>
<evidence type="ECO:0000313" key="3">
    <source>
        <dbReference type="EMBL" id="NML12998.1"/>
    </source>
</evidence>
<comment type="caution">
    <text evidence="3">The sequence shown here is derived from an EMBL/GenBank/DDBJ whole genome shotgun (WGS) entry which is preliminary data.</text>
</comment>
<dbReference type="Proteomes" id="UP000519023">
    <property type="component" value="Unassembled WGS sequence"/>
</dbReference>